<name>A0A6J5SW79_9CAUD</name>
<organism evidence="1">
    <name type="scientific">uncultured Caudovirales phage</name>
    <dbReference type="NCBI Taxonomy" id="2100421"/>
    <lineage>
        <taxon>Viruses</taxon>
        <taxon>Duplodnaviria</taxon>
        <taxon>Heunggongvirae</taxon>
        <taxon>Uroviricota</taxon>
        <taxon>Caudoviricetes</taxon>
        <taxon>Peduoviridae</taxon>
        <taxon>Maltschvirus</taxon>
        <taxon>Maltschvirus maltsch</taxon>
    </lineage>
</organism>
<reference evidence="1" key="1">
    <citation type="submission" date="2020-05" db="EMBL/GenBank/DDBJ databases">
        <authorList>
            <person name="Chiriac C."/>
            <person name="Salcher M."/>
            <person name="Ghai R."/>
            <person name="Kavagutti S V."/>
        </authorList>
    </citation>
    <scope>NUCLEOTIDE SEQUENCE</scope>
</reference>
<accession>A0A6J5SW79</accession>
<proteinExistence type="predicted"/>
<dbReference type="EMBL" id="LR797474">
    <property type="protein sequence ID" value="CAB4218891.1"/>
    <property type="molecule type" value="Genomic_DNA"/>
</dbReference>
<gene>
    <name evidence="1" type="ORF">UFOVP1604_52</name>
</gene>
<protein>
    <submittedName>
        <fullName evidence="1">Uncharacterized protein</fullName>
    </submittedName>
</protein>
<sequence>MIQPVGKDLYLRAPGDPNYQEGVFESNDSIENALQQVRMVLLTRPGEVLGEDIGFNAEKYLFEFEFSSLEPMEKDANDQINEYVLFSKPYKITANGFTLDDIGDPYKVGLGLDIKVDGKSAFATMFDL</sequence>
<evidence type="ECO:0000313" key="1">
    <source>
        <dbReference type="EMBL" id="CAB4218891.1"/>
    </source>
</evidence>